<evidence type="ECO:0000313" key="2">
    <source>
        <dbReference type="Proteomes" id="UP000316331"/>
    </source>
</evidence>
<reference evidence="1 2" key="1">
    <citation type="submission" date="2019-06" db="EMBL/GenBank/DDBJ databases">
        <title>Sequencing the genomes of 1000 actinobacteria strains.</title>
        <authorList>
            <person name="Klenk H.-P."/>
        </authorList>
    </citation>
    <scope>NUCLEOTIDE SEQUENCE [LARGE SCALE GENOMIC DNA]</scope>
    <source>
        <strain evidence="1 2">DSM 103495</strain>
    </source>
</reference>
<name>A0A543FDV9_9NOCA</name>
<gene>
    <name evidence="1" type="ORF">FB390_3751</name>
</gene>
<evidence type="ECO:0000313" key="1">
    <source>
        <dbReference type="EMBL" id="TQM32075.1"/>
    </source>
</evidence>
<protein>
    <submittedName>
        <fullName evidence="1">Uncharacterized protein</fullName>
    </submittedName>
</protein>
<dbReference type="Proteomes" id="UP000316331">
    <property type="component" value="Unassembled WGS sequence"/>
</dbReference>
<dbReference type="AlphaFoldDB" id="A0A543FDV9"/>
<accession>A0A543FDV9</accession>
<proteinExistence type="predicted"/>
<keyword evidence="2" id="KW-1185">Reference proteome</keyword>
<dbReference type="EMBL" id="VFPG01000001">
    <property type="protein sequence ID" value="TQM32075.1"/>
    <property type="molecule type" value="Genomic_DNA"/>
</dbReference>
<organism evidence="1 2">
    <name type="scientific">Nocardia bhagyanarayanae</name>
    <dbReference type="NCBI Taxonomy" id="1215925"/>
    <lineage>
        <taxon>Bacteria</taxon>
        <taxon>Bacillati</taxon>
        <taxon>Actinomycetota</taxon>
        <taxon>Actinomycetes</taxon>
        <taxon>Mycobacteriales</taxon>
        <taxon>Nocardiaceae</taxon>
        <taxon>Nocardia</taxon>
    </lineage>
</organism>
<comment type="caution">
    <text evidence="1">The sequence shown here is derived from an EMBL/GenBank/DDBJ whole genome shotgun (WGS) entry which is preliminary data.</text>
</comment>
<sequence length="33" mass="4135">MNLWNREWLMTIDIWARWMAESPVQTPADWEQE</sequence>